<proteinExistence type="predicted"/>
<dbReference type="OrthoDB" id="10442032at2759"/>
<organism evidence="1 2">
    <name type="scientific">Laodelphax striatellus</name>
    <name type="common">Small brown planthopper</name>
    <name type="synonym">Delphax striatella</name>
    <dbReference type="NCBI Taxonomy" id="195883"/>
    <lineage>
        <taxon>Eukaryota</taxon>
        <taxon>Metazoa</taxon>
        <taxon>Ecdysozoa</taxon>
        <taxon>Arthropoda</taxon>
        <taxon>Hexapoda</taxon>
        <taxon>Insecta</taxon>
        <taxon>Pterygota</taxon>
        <taxon>Neoptera</taxon>
        <taxon>Paraneoptera</taxon>
        <taxon>Hemiptera</taxon>
        <taxon>Auchenorrhyncha</taxon>
        <taxon>Fulgoroidea</taxon>
        <taxon>Delphacidae</taxon>
        <taxon>Criomorphinae</taxon>
        <taxon>Laodelphax</taxon>
    </lineage>
</organism>
<dbReference type="Proteomes" id="UP000291343">
    <property type="component" value="Unassembled WGS sequence"/>
</dbReference>
<reference evidence="1 2" key="1">
    <citation type="journal article" date="2017" name="Gigascience">
        <title>Genome sequence of the small brown planthopper, Laodelphax striatellus.</title>
        <authorList>
            <person name="Zhu J."/>
            <person name="Jiang F."/>
            <person name="Wang X."/>
            <person name="Yang P."/>
            <person name="Bao Y."/>
            <person name="Zhao W."/>
            <person name="Wang W."/>
            <person name="Lu H."/>
            <person name="Wang Q."/>
            <person name="Cui N."/>
            <person name="Li J."/>
            <person name="Chen X."/>
            <person name="Luo L."/>
            <person name="Yu J."/>
            <person name="Kang L."/>
            <person name="Cui F."/>
        </authorList>
    </citation>
    <scope>NUCLEOTIDE SEQUENCE [LARGE SCALE GENOMIC DNA]</scope>
    <source>
        <strain evidence="1">Lst14</strain>
    </source>
</reference>
<comment type="caution">
    <text evidence="1">The sequence shown here is derived from an EMBL/GenBank/DDBJ whole genome shotgun (WGS) entry which is preliminary data.</text>
</comment>
<sequence length="198" mass="22612">MESDYFERRERELLLGIRKRADLLLVLLYSKISRRSDFARSPSGISQLHRMRTFVLFPVLYLVLLSGRTEAGEGITAFSFLLGQASDDTVHQIHFRPEDSEKFRKKFEAKHGPRGSLLIEKLGRGYSEEVPSILEDDHSITKPPVKKVKNLKARGKKNIPHTTTTVPTTYYSTVETTYSTGTPYGTTDYYPTTTDVYQ</sequence>
<evidence type="ECO:0000313" key="1">
    <source>
        <dbReference type="EMBL" id="RZF35072.1"/>
    </source>
</evidence>
<gene>
    <name evidence="1" type="ORF">LSTR_LSTR009664</name>
</gene>
<dbReference type="EMBL" id="QKKF02029694">
    <property type="protein sequence ID" value="RZF35072.1"/>
    <property type="molecule type" value="Genomic_DNA"/>
</dbReference>
<dbReference type="AlphaFoldDB" id="A0A482WPC1"/>
<dbReference type="InParanoid" id="A0A482WPC1"/>
<name>A0A482WPC1_LAOST</name>
<accession>A0A482WPC1</accession>
<keyword evidence="2" id="KW-1185">Reference proteome</keyword>
<evidence type="ECO:0000313" key="2">
    <source>
        <dbReference type="Proteomes" id="UP000291343"/>
    </source>
</evidence>
<protein>
    <submittedName>
        <fullName evidence="1">Uncharacterized protein</fullName>
    </submittedName>
</protein>